<feature type="domain" description="SipL SPOCS" evidence="1">
    <location>
        <begin position="42"/>
        <end position="119"/>
    </location>
</feature>
<evidence type="ECO:0000313" key="2">
    <source>
        <dbReference type="EMBL" id="CVK20610.1"/>
    </source>
</evidence>
<comment type="caution">
    <text evidence="2">The sequence shown here is derived from an EMBL/GenBank/DDBJ whole genome shotgun (WGS) entry which is preliminary data.</text>
</comment>
<dbReference type="InterPro" id="IPR024300">
    <property type="entry name" value="SipL_SPOCS_dom"/>
</dbReference>
<keyword evidence="3" id="KW-1185">Reference proteome</keyword>
<reference evidence="2 3" key="1">
    <citation type="submission" date="2016-01" db="EMBL/GenBank/DDBJ databases">
        <authorList>
            <person name="Brown R."/>
        </authorList>
    </citation>
    <scope>NUCLEOTIDE SEQUENCE [LARGE SCALE GENOMIC DNA]</scope>
    <source>
        <strain evidence="2">Sporomusa sphaeroides DSM 2875</strain>
    </source>
</reference>
<dbReference type="Pfam" id="PF12673">
    <property type="entry name" value="SipL"/>
    <property type="match status" value="1"/>
</dbReference>
<dbReference type="Proteomes" id="UP000245702">
    <property type="component" value="Unassembled WGS sequence"/>
</dbReference>
<dbReference type="EMBL" id="FCOW01000021">
    <property type="protein sequence ID" value="CVK20610.1"/>
    <property type="molecule type" value="Genomic_DNA"/>
</dbReference>
<protein>
    <recommendedName>
        <fullName evidence="1">SipL SPOCS domain-containing protein</fullName>
    </recommendedName>
</protein>
<accession>A0ABM9W6B4</accession>
<gene>
    <name evidence="2" type="ORF">SSPH_03278</name>
</gene>
<evidence type="ECO:0000259" key="1">
    <source>
        <dbReference type="Pfam" id="PF12673"/>
    </source>
</evidence>
<sequence>MNNTLINIAGICDVCRLTLHDNDSWTELSIPENLVLPREKPDIEQILSANVAVKIIKTKVIVTPSTEQTPNFEGKLLTGRKLIIGGELCQSITYTADFSSQPVHSVHFVVPFSAYIVIPKKIRILNEITCCEKSIDSLFVNYHVKACVEDVFIQEINKRQIFKNILLFLQAVPTITGCV</sequence>
<organism evidence="2 3">
    <name type="scientific">Sporomusa sphaeroides DSM 2875</name>
    <dbReference type="NCBI Taxonomy" id="1337886"/>
    <lineage>
        <taxon>Bacteria</taxon>
        <taxon>Bacillati</taxon>
        <taxon>Bacillota</taxon>
        <taxon>Negativicutes</taxon>
        <taxon>Selenomonadales</taxon>
        <taxon>Sporomusaceae</taxon>
        <taxon>Sporomusa</taxon>
    </lineage>
</organism>
<name>A0ABM9W6B4_9FIRM</name>
<evidence type="ECO:0000313" key="3">
    <source>
        <dbReference type="Proteomes" id="UP000245702"/>
    </source>
</evidence>
<proteinExistence type="predicted"/>
<dbReference type="RefSeq" id="WP_075758248.1">
    <property type="nucleotide sequence ID" value="NZ_CP146991.1"/>
</dbReference>